<organism evidence="2 3">
    <name type="scientific">Dictyobacter aurantiacus</name>
    <dbReference type="NCBI Taxonomy" id="1936993"/>
    <lineage>
        <taxon>Bacteria</taxon>
        <taxon>Bacillati</taxon>
        <taxon>Chloroflexota</taxon>
        <taxon>Ktedonobacteria</taxon>
        <taxon>Ktedonobacterales</taxon>
        <taxon>Dictyobacteraceae</taxon>
        <taxon>Dictyobacter</taxon>
    </lineage>
</organism>
<dbReference type="InterPro" id="IPR008538">
    <property type="entry name" value="Uma2"/>
</dbReference>
<dbReference type="Gene3D" id="3.90.1570.10">
    <property type="entry name" value="tt1808, chain A"/>
    <property type="match status" value="1"/>
</dbReference>
<dbReference type="SUPFAM" id="SSF52980">
    <property type="entry name" value="Restriction endonuclease-like"/>
    <property type="match status" value="1"/>
</dbReference>
<proteinExistence type="predicted"/>
<comment type="caution">
    <text evidence="2">The sequence shown here is derived from an EMBL/GenBank/DDBJ whole genome shotgun (WGS) entry which is preliminary data.</text>
</comment>
<dbReference type="PANTHER" id="PTHR36558:SF1">
    <property type="entry name" value="RESTRICTION ENDONUCLEASE DOMAIN-CONTAINING PROTEIN-RELATED"/>
    <property type="match status" value="1"/>
</dbReference>
<dbReference type="InterPro" id="IPR011335">
    <property type="entry name" value="Restrct_endonuc-II-like"/>
</dbReference>
<accession>A0A401ZK06</accession>
<protein>
    <recommendedName>
        <fullName evidence="1">Putative restriction endonuclease domain-containing protein</fullName>
    </recommendedName>
</protein>
<dbReference type="OrthoDB" id="160492at2"/>
<keyword evidence="3" id="KW-1185">Reference proteome</keyword>
<evidence type="ECO:0000313" key="3">
    <source>
        <dbReference type="Proteomes" id="UP000287224"/>
    </source>
</evidence>
<sequence>MLVVLDPQQDDEYTSAHGIPMTEEAFGQLIQTESPYRYELIGGIAYNMTGSSPKHSALSSRIDLLLSEQLGRRGPCHTHRDQYVAIPDRPPVVPDVVLTCDRGDWDDDEYAKPFKIRSPLIVVEVLSPSTEAYDRNEKFARYQRCSTLEVYILVSQMARYVEVYRKSSGWRQEVFTGMQLIHLEQLDLELSLAEIYDGILKEA</sequence>
<gene>
    <name evidence="2" type="ORF">KDAU_45150</name>
</gene>
<reference evidence="3" key="1">
    <citation type="submission" date="2018-12" db="EMBL/GenBank/DDBJ databases">
        <title>Tengunoibacter tsumagoiensis gen. nov., sp. nov., Dictyobacter kobayashii sp. nov., D. alpinus sp. nov., and D. joshuensis sp. nov. and description of Dictyobacteraceae fam. nov. within the order Ktedonobacterales isolated from Tengu-no-mugimeshi.</title>
        <authorList>
            <person name="Wang C.M."/>
            <person name="Zheng Y."/>
            <person name="Sakai Y."/>
            <person name="Toyoda A."/>
            <person name="Minakuchi Y."/>
            <person name="Abe K."/>
            <person name="Yokota A."/>
            <person name="Yabe S."/>
        </authorList>
    </citation>
    <scope>NUCLEOTIDE SEQUENCE [LARGE SCALE GENOMIC DNA]</scope>
    <source>
        <strain evidence="3">S-27</strain>
    </source>
</reference>
<dbReference type="Pfam" id="PF05685">
    <property type="entry name" value="Uma2"/>
    <property type="match status" value="1"/>
</dbReference>
<dbReference type="AlphaFoldDB" id="A0A401ZK06"/>
<dbReference type="PANTHER" id="PTHR36558">
    <property type="entry name" value="GLR1098 PROTEIN"/>
    <property type="match status" value="1"/>
</dbReference>
<dbReference type="EMBL" id="BIFQ01000001">
    <property type="protein sequence ID" value="GCE07186.1"/>
    <property type="molecule type" value="Genomic_DNA"/>
</dbReference>
<name>A0A401ZK06_9CHLR</name>
<dbReference type="InterPro" id="IPR012296">
    <property type="entry name" value="Nuclease_put_TT1808"/>
</dbReference>
<dbReference type="CDD" id="cd06260">
    <property type="entry name" value="DUF820-like"/>
    <property type="match status" value="1"/>
</dbReference>
<dbReference type="Proteomes" id="UP000287224">
    <property type="component" value="Unassembled WGS sequence"/>
</dbReference>
<evidence type="ECO:0000259" key="1">
    <source>
        <dbReference type="Pfam" id="PF05685"/>
    </source>
</evidence>
<evidence type="ECO:0000313" key="2">
    <source>
        <dbReference type="EMBL" id="GCE07186.1"/>
    </source>
</evidence>
<feature type="domain" description="Putative restriction endonuclease" evidence="1">
    <location>
        <begin position="25"/>
        <end position="190"/>
    </location>
</feature>